<dbReference type="InterPro" id="IPR002823">
    <property type="entry name" value="DUF112_TM"/>
</dbReference>
<dbReference type="RefSeq" id="WP_188860650.1">
    <property type="nucleotide sequence ID" value="NZ_BMLT01000005.1"/>
</dbReference>
<comment type="caution">
    <text evidence="3">The sequence shown here is derived from an EMBL/GenBank/DDBJ whole genome shotgun (WGS) entry which is preliminary data.</text>
</comment>
<dbReference type="PANTHER" id="PTHR35342">
    <property type="entry name" value="TRICARBOXYLIC TRANSPORT PROTEIN"/>
    <property type="match status" value="1"/>
</dbReference>
<dbReference type="AlphaFoldDB" id="A0A917ZFP2"/>
<accession>A0A917ZFP2</accession>
<organism evidence="3 4">
    <name type="scientific">Marinobacterium nitratireducens</name>
    <dbReference type="NCBI Taxonomy" id="518897"/>
    <lineage>
        <taxon>Bacteria</taxon>
        <taxon>Pseudomonadati</taxon>
        <taxon>Pseudomonadota</taxon>
        <taxon>Gammaproteobacteria</taxon>
        <taxon>Oceanospirillales</taxon>
        <taxon>Oceanospirillaceae</taxon>
        <taxon>Marinobacterium</taxon>
    </lineage>
</organism>
<feature type="transmembrane region" description="Helical" evidence="1">
    <location>
        <begin position="51"/>
        <end position="73"/>
    </location>
</feature>
<feature type="transmembrane region" description="Helical" evidence="1">
    <location>
        <begin position="149"/>
        <end position="166"/>
    </location>
</feature>
<proteinExistence type="predicted"/>
<feature type="transmembrane region" description="Helical" evidence="1">
    <location>
        <begin position="466"/>
        <end position="490"/>
    </location>
</feature>
<dbReference type="PANTHER" id="PTHR35342:SF5">
    <property type="entry name" value="TRICARBOXYLIC TRANSPORT PROTEIN"/>
    <property type="match status" value="1"/>
</dbReference>
<feature type="domain" description="DUF112" evidence="2">
    <location>
        <begin position="20"/>
        <end position="441"/>
    </location>
</feature>
<feature type="transmembrane region" description="Helical" evidence="1">
    <location>
        <begin position="172"/>
        <end position="193"/>
    </location>
</feature>
<dbReference type="EMBL" id="BMLT01000005">
    <property type="protein sequence ID" value="GGO81916.1"/>
    <property type="molecule type" value="Genomic_DNA"/>
</dbReference>
<evidence type="ECO:0000313" key="3">
    <source>
        <dbReference type="EMBL" id="GGO81916.1"/>
    </source>
</evidence>
<reference evidence="3 4" key="1">
    <citation type="journal article" date="2014" name="Int. J. Syst. Evol. Microbiol.">
        <title>Complete genome sequence of Corynebacterium casei LMG S-19264T (=DSM 44701T), isolated from a smear-ripened cheese.</title>
        <authorList>
            <consortium name="US DOE Joint Genome Institute (JGI-PGF)"/>
            <person name="Walter F."/>
            <person name="Albersmeier A."/>
            <person name="Kalinowski J."/>
            <person name="Ruckert C."/>
        </authorList>
    </citation>
    <scope>NUCLEOTIDE SEQUENCE [LARGE SCALE GENOMIC DNA]</scope>
    <source>
        <strain evidence="3 4">CGMCC 1.7286</strain>
    </source>
</reference>
<dbReference type="Proteomes" id="UP000599578">
    <property type="component" value="Unassembled WGS sequence"/>
</dbReference>
<evidence type="ECO:0000256" key="1">
    <source>
        <dbReference type="SAM" id="Phobius"/>
    </source>
</evidence>
<keyword evidence="4" id="KW-1185">Reference proteome</keyword>
<keyword evidence="1" id="KW-1133">Transmembrane helix</keyword>
<keyword evidence="1" id="KW-0812">Transmembrane</keyword>
<keyword evidence="1" id="KW-0472">Membrane</keyword>
<feature type="transmembrane region" description="Helical" evidence="1">
    <location>
        <begin position="416"/>
        <end position="445"/>
    </location>
</feature>
<feature type="transmembrane region" description="Helical" evidence="1">
    <location>
        <begin position="205"/>
        <end position="225"/>
    </location>
</feature>
<name>A0A917ZFP2_9GAMM</name>
<feature type="transmembrane region" description="Helical" evidence="1">
    <location>
        <begin position="322"/>
        <end position="345"/>
    </location>
</feature>
<protein>
    <submittedName>
        <fullName evidence="3">Tripartite tricarboxylate transporter TctA</fullName>
    </submittedName>
</protein>
<sequence length="511" mass="53637">MEIFNHLATGFSVALAPMNLVLVLVGCFVGTLIGSLPGIGPINGVAILLPLAYAMGFPPESALILLAGVYYGAEYGGRISSILLNVPGDAGAIMTTLDGYPMSKRGEGGRALALSAVSSFAGSIGALLLMVISAPLLSQLAIQFGPSEYVLLMIFAFTCLATMVGSRPVKTLVGVLIGLLLATVGVDSGTGVLRFTMGIPNFFDGVDFLVVVIGMFAISEVLALLEHWARNDLSITPVGRSFVSFADLMKVKWVVLRSTVIGFLIGVLPGTGASIASAVAYGTEKRFAEGDDSQFGNGDIRGLAAPEAANNASAAGSMVPMLTLGIPGSGTTAILLGALLMFNITPGPLLFEQQPQIAWGLIASMFVGNLALLVMNLPLIGLFVRLLSIRQAYLVPVIVMLTFVGIYSIHGDSFDLYFMVLLGIFGFLLRKLHFSLAPVILGLVLGEVLEENLRRALSISGGDWSILLNGPMTYTLAAATLVALLAPGLWRLWKKGRGTDGAVGRKLVEEE</sequence>
<evidence type="ECO:0000259" key="2">
    <source>
        <dbReference type="Pfam" id="PF01970"/>
    </source>
</evidence>
<feature type="transmembrane region" description="Helical" evidence="1">
    <location>
        <begin position="20"/>
        <end position="39"/>
    </location>
</feature>
<feature type="transmembrane region" description="Helical" evidence="1">
    <location>
        <begin position="260"/>
        <end position="281"/>
    </location>
</feature>
<feature type="transmembrane region" description="Helical" evidence="1">
    <location>
        <begin position="392"/>
        <end position="410"/>
    </location>
</feature>
<feature type="transmembrane region" description="Helical" evidence="1">
    <location>
        <begin position="111"/>
        <end position="137"/>
    </location>
</feature>
<gene>
    <name evidence="3" type="ORF">GCM10011348_22030</name>
</gene>
<evidence type="ECO:0000313" key="4">
    <source>
        <dbReference type="Proteomes" id="UP000599578"/>
    </source>
</evidence>
<dbReference type="Pfam" id="PF01970">
    <property type="entry name" value="TctA"/>
    <property type="match status" value="1"/>
</dbReference>
<feature type="transmembrane region" description="Helical" evidence="1">
    <location>
        <begin position="357"/>
        <end position="380"/>
    </location>
</feature>